<evidence type="ECO:0000256" key="1">
    <source>
        <dbReference type="ARBA" id="ARBA00000707"/>
    </source>
</evidence>
<feature type="domain" description="USP" evidence="9">
    <location>
        <begin position="449"/>
        <end position="876"/>
    </location>
</feature>
<dbReference type="GO" id="GO:0004843">
    <property type="term" value="F:cysteine-type deubiquitinase activity"/>
    <property type="evidence" value="ECO:0007669"/>
    <property type="project" value="UniProtKB-EC"/>
</dbReference>
<feature type="region of interest" description="Disordered" evidence="8">
    <location>
        <begin position="165"/>
        <end position="239"/>
    </location>
</feature>
<dbReference type="GO" id="GO:0006508">
    <property type="term" value="P:proteolysis"/>
    <property type="evidence" value="ECO:0007669"/>
    <property type="project" value="UniProtKB-KW"/>
</dbReference>
<dbReference type="PANTHER" id="PTHR24006">
    <property type="entry name" value="UBIQUITIN CARBOXYL-TERMINAL HYDROLASE"/>
    <property type="match status" value="1"/>
</dbReference>
<keyword evidence="7" id="KW-0788">Thiol protease</keyword>
<dbReference type="AlphaFoldDB" id="A0AAV5R7X1"/>
<evidence type="ECO:0000256" key="8">
    <source>
        <dbReference type="SAM" id="MobiDB-lite"/>
    </source>
</evidence>
<keyword evidence="4 10" id="KW-0645">Protease</keyword>
<dbReference type="GO" id="GO:0016579">
    <property type="term" value="P:protein deubiquitination"/>
    <property type="evidence" value="ECO:0007669"/>
    <property type="project" value="InterPro"/>
</dbReference>
<comment type="catalytic activity">
    <reaction evidence="1">
        <text>Thiol-dependent hydrolysis of ester, thioester, amide, peptide and isopeptide bonds formed by the C-terminal Gly of ubiquitin (a 76-residue protein attached to proteins as an intracellular targeting signal).</text>
        <dbReference type="EC" id="3.4.19.12"/>
    </reaction>
</comment>
<name>A0AAV5R7X1_PICKL</name>
<evidence type="ECO:0000313" key="10">
    <source>
        <dbReference type="EMBL" id="GMM47127.1"/>
    </source>
</evidence>
<dbReference type="InterPro" id="IPR028889">
    <property type="entry name" value="USP"/>
</dbReference>
<evidence type="ECO:0000256" key="3">
    <source>
        <dbReference type="ARBA" id="ARBA00012759"/>
    </source>
</evidence>
<gene>
    <name evidence="10" type="ORF">DAPK24_037020</name>
</gene>
<dbReference type="Gene3D" id="3.90.70.10">
    <property type="entry name" value="Cysteine proteinases"/>
    <property type="match status" value="1"/>
</dbReference>
<dbReference type="SUPFAM" id="SSF54001">
    <property type="entry name" value="Cysteine proteinases"/>
    <property type="match status" value="1"/>
</dbReference>
<evidence type="ECO:0000256" key="5">
    <source>
        <dbReference type="ARBA" id="ARBA00022786"/>
    </source>
</evidence>
<dbReference type="Proteomes" id="UP001378960">
    <property type="component" value="Unassembled WGS sequence"/>
</dbReference>
<dbReference type="CDD" id="cd02257">
    <property type="entry name" value="Peptidase_C19"/>
    <property type="match status" value="1"/>
</dbReference>
<feature type="compositionally biased region" description="Polar residues" evidence="8">
    <location>
        <begin position="404"/>
        <end position="417"/>
    </location>
</feature>
<keyword evidence="5" id="KW-0833">Ubl conjugation pathway</keyword>
<dbReference type="GO" id="GO:0005829">
    <property type="term" value="C:cytosol"/>
    <property type="evidence" value="ECO:0007669"/>
    <property type="project" value="TreeGrafter"/>
</dbReference>
<proteinExistence type="inferred from homology"/>
<dbReference type="Pfam" id="PF00443">
    <property type="entry name" value="UCH"/>
    <property type="match status" value="1"/>
</dbReference>
<evidence type="ECO:0000256" key="6">
    <source>
        <dbReference type="ARBA" id="ARBA00022801"/>
    </source>
</evidence>
<comment type="caution">
    <text evidence="10">The sequence shown here is derived from an EMBL/GenBank/DDBJ whole genome shotgun (WGS) entry which is preliminary data.</text>
</comment>
<dbReference type="InterPro" id="IPR050164">
    <property type="entry name" value="Peptidase_C19"/>
</dbReference>
<protein>
    <recommendedName>
        <fullName evidence="3">ubiquitinyl hydrolase 1</fullName>
        <ecNumber evidence="3">3.4.19.12</ecNumber>
    </recommendedName>
</protein>
<keyword evidence="6" id="KW-0378">Hydrolase</keyword>
<keyword evidence="11" id="KW-1185">Reference proteome</keyword>
<feature type="region of interest" description="Disordered" evidence="8">
    <location>
        <begin position="372"/>
        <end position="424"/>
    </location>
</feature>
<evidence type="ECO:0000259" key="9">
    <source>
        <dbReference type="PROSITE" id="PS50235"/>
    </source>
</evidence>
<dbReference type="PROSITE" id="PS50235">
    <property type="entry name" value="USP_3"/>
    <property type="match status" value="1"/>
</dbReference>
<organism evidence="10 11">
    <name type="scientific">Pichia kluyveri</name>
    <name type="common">Yeast</name>
    <dbReference type="NCBI Taxonomy" id="36015"/>
    <lineage>
        <taxon>Eukaryota</taxon>
        <taxon>Fungi</taxon>
        <taxon>Dikarya</taxon>
        <taxon>Ascomycota</taxon>
        <taxon>Saccharomycotina</taxon>
        <taxon>Pichiomycetes</taxon>
        <taxon>Pichiales</taxon>
        <taxon>Pichiaceae</taxon>
        <taxon>Pichia</taxon>
    </lineage>
</organism>
<dbReference type="InterPro" id="IPR038765">
    <property type="entry name" value="Papain-like_cys_pep_sf"/>
</dbReference>
<dbReference type="EMBL" id="BTGB01000005">
    <property type="protein sequence ID" value="GMM47127.1"/>
    <property type="molecule type" value="Genomic_DNA"/>
</dbReference>
<dbReference type="GO" id="GO:0005634">
    <property type="term" value="C:nucleus"/>
    <property type="evidence" value="ECO:0007669"/>
    <property type="project" value="UniProtKB-SubCell"/>
</dbReference>
<reference evidence="10 11" key="1">
    <citation type="journal article" date="2023" name="Elife">
        <title>Identification of key yeast species and microbe-microbe interactions impacting larval growth of Drosophila in the wild.</title>
        <authorList>
            <person name="Mure A."/>
            <person name="Sugiura Y."/>
            <person name="Maeda R."/>
            <person name="Honda K."/>
            <person name="Sakurai N."/>
            <person name="Takahashi Y."/>
            <person name="Watada M."/>
            <person name="Katoh T."/>
            <person name="Gotoh A."/>
            <person name="Gotoh Y."/>
            <person name="Taniguchi I."/>
            <person name="Nakamura K."/>
            <person name="Hayashi T."/>
            <person name="Katayama T."/>
            <person name="Uemura T."/>
            <person name="Hattori Y."/>
        </authorList>
    </citation>
    <scope>NUCLEOTIDE SEQUENCE [LARGE SCALE GENOMIC DNA]</scope>
    <source>
        <strain evidence="10 11">PK-24</strain>
    </source>
</reference>
<evidence type="ECO:0000256" key="4">
    <source>
        <dbReference type="ARBA" id="ARBA00022670"/>
    </source>
</evidence>
<comment type="similarity">
    <text evidence="2">Belongs to the peptidase C19 family.</text>
</comment>
<evidence type="ECO:0000256" key="2">
    <source>
        <dbReference type="ARBA" id="ARBA00009085"/>
    </source>
</evidence>
<dbReference type="PANTHER" id="PTHR24006:SF722">
    <property type="entry name" value="UBIQUITIN CARBOXYL-TERMINAL HYDROLASE 48"/>
    <property type="match status" value="1"/>
</dbReference>
<dbReference type="InterPro" id="IPR001394">
    <property type="entry name" value="Peptidase_C19_UCH"/>
</dbReference>
<sequence length="877" mass="102136">MERQKKLNRRVSLQAPLRKNKLKLSDDVIESIVTFQTQLFQNRIQSLNNAYSNDPKFERDLKIINDWVYISSNLCYLISSYDFELIEEVVLQSFTMFYLIMKFKLLKINSSLCTKEDFQNINILSQKLVSFTTLSTYNVYFSHIKQVVDNTDKLSTIEETINNHTNSLTNNRKSLDPRAKHNSLSSSDLYPNEDNDDDDDDDEQSEEDLDNTFQEYIPSSKPVRLSDTDSTSSEESTTIPTVEVKDLASFQNELLIININDQKLRSSSKTIITVPPQYVDNREFLKLNVLPYLQKQNKIVIFSKSNYITHLETDLFTLLISLHFNNVYWLKGGYTSFEKYYISHRAPAKTPFKANSPPPPIPMAEPLIPISTYTNNQSSTPNPSSSSTPNPSSSSTQTSLQQSLQHQLKNQMNQSTLPRPLSIPPLVKSVQTNTTSLYQLSRLDYKPLVTLRNMGSTCYINSMIQCLFSIKKFREFFINDSFLKKYLFDLNNKQNIKLTSGVHELFTNFYNMSPHNASPPVIDMTRFLSVVARLNPHYNIPNEQQDTSQFLYYIIDQLHKELKFNFNKAVSLNLINIPHNSNEKYNSWLQKSYENEGFSFIQNLFNIQEEVKMRCQRCGYESVRYETSIMIYLSIKNKKTSLEEIIKRNFVPEEMSLALGNAWDCDGCNKAEKELEVLQSKLEKDHDIYMAQHKIKELTEKEREKDKPKSKFKFFKLPIPSSKHEGTPQPDHDFEPYPYTIPLNDFEKREYNRLADIFTRERKAYRTVELIELPDVLVFCLSLFNPSQQGGKINLKDLKFPEILNMDLKGREKVYKLNSWIDHWGNSIDSGHYTATATYNDNQWITFDDDHFNGPHTKFGNYVQDNNVYLLFYEAVV</sequence>
<evidence type="ECO:0000256" key="7">
    <source>
        <dbReference type="ARBA" id="ARBA00022807"/>
    </source>
</evidence>
<evidence type="ECO:0000313" key="11">
    <source>
        <dbReference type="Proteomes" id="UP001378960"/>
    </source>
</evidence>
<feature type="compositionally biased region" description="Low complexity" evidence="8">
    <location>
        <begin position="372"/>
        <end position="403"/>
    </location>
</feature>
<dbReference type="EC" id="3.4.19.12" evidence="3"/>
<feature type="compositionally biased region" description="Acidic residues" evidence="8">
    <location>
        <begin position="191"/>
        <end position="210"/>
    </location>
</feature>
<accession>A0AAV5R7X1</accession>
<feature type="compositionally biased region" description="Low complexity" evidence="8">
    <location>
        <begin position="228"/>
        <end position="238"/>
    </location>
</feature>